<organism evidence="9 10">
    <name type="scientific">Prunus armeniaca</name>
    <name type="common">Apricot</name>
    <name type="synonym">Armeniaca vulgaris</name>
    <dbReference type="NCBI Taxonomy" id="36596"/>
    <lineage>
        <taxon>Eukaryota</taxon>
        <taxon>Viridiplantae</taxon>
        <taxon>Streptophyta</taxon>
        <taxon>Embryophyta</taxon>
        <taxon>Tracheophyta</taxon>
        <taxon>Spermatophyta</taxon>
        <taxon>Magnoliopsida</taxon>
        <taxon>eudicotyledons</taxon>
        <taxon>Gunneridae</taxon>
        <taxon>Pentapetalae</taxon>
        <taxon>rosids</taxon>
        <taxon>fabids</taxon>
        <taxon>Rosales</taxon>
        <taxon>Rosaceae</taxon>
        <taxon>Amygdaloideae</taxon>
        <taxon>Amygdaleae</taxon>
        <taxon>Prunus</taxon>
    </lineage>
</organism>
<protein>
    <recommendedName>
        <fullName evidence="8">AAA+ ATPase domain-containing protein</fullName>
    </recommendedName>
</protein>
<keyword evidence="6" id="KW-0067">ATP-binding</keyword>
<dbReference type="PANTHER" id="PTHR33463">
    <property type="entry name" value="NB-ARC DOMAIN-CONTAINING PROTEIN-RELATED"/>
    <property type="match status" value="1"/>
</dbReference>
<dbReference type="InterPro" id="IPR036388">
    <property type="entry name" value="WH-like_DNA-bd_sf"/>
</dbReference>
<dbReference type="InterPro" id="IPR001611">
    <property type="entry name" value="Leu-rich_rpt"/>
</dbReference>
<evidence type="ECO:0000256" key="7">
    <source>
        <dbReference type="SAM" id="MobiDB-lite"/>
    </source>
</evidence>
<feature type="domain" description="AAA+ ATPase" evidence="8">
    <location>
        <begin position="125"/>
        <end position="278"/>
    </location>
</feature>
<feature type="region of interest" description="Disordered" evidence="7">
    <location>
        <begin position="1011"/>
        <end position="1041"/>
    </location>
</feature>
<dbReference type="InterPro" id="IPR042197">
    <property type="entry name" value="Apaf_helical"/>
</dbReference>
<dbReference type="Gene3D" id="3.80.10.10">
    <property type="entry name" value="Ribonuclease Inhibitor"/>
    <property type="match status" value="2"/>
</dbReference>
<dbReference type="AlphaFoldDB" id="A0A6J5UJ43"/>
<evidence type="ECO:0000313" key="9">
    <source>
        <dbReference type="EMBL" id="CAB4275972.1"/>
    </source>
</evidence>
<reference evidence="9 10" key="1">
    <citation type="submission" date="2020-05" db="EMBL/GenBank/DDBJ databases">
        <authorList>
            <person name="Campoy J."/>
            <person name="Schneeberger K."/>
            <person name="Spophaly S."/>
        </authorList>
    </citation>
    <scope>NUCLEOTIDE SEQUENCE [LARGE SCALE GENOMIC DNA]</scope>
    <source>
        <strain evidence="9">PruArmRojPasFocal</strain>
    </source>
</reference>
<evidence type="ECO:0000256" key="6">
    <source>
        <dbReference type="ARBA" id="ARBA00022840"/>
    </source>
</evidence>
<dbReference type="GO" id="GO:0043531">
    <property type="term" value="F:ADP binding"/>
    <property type="evidence" value="ECO:0007669"/>
    <property type="project" value="InterPro"/>
</dbReference>
<dbReference type="PROSITE" id="PS51450">
    <property type="entry name" value="LRR"/>
    <property type="match status" value="1"/>
</dbReference>
<dbReference type="GO" id="GO:0005524">
    <property type="term" value="F:ATP binding"/>
    <property type="evidence" value="ECO:0007669"/>
    <property type="project" value="UniProtKB-KW"/>
</dbReference>
<dbReference type="SMART" id="SM00369">
    <property type="entry name" value="LRR_TYP"/>
    <property type="match status" value="3"/>
</dbReference>
<keyword evidence="4" id="KW-0547">Nucleotide-binding</keyword>
<dbReference type="InterPro" id="IPR050905">
    <property type="entry name" value="Plant_NBS-LRR"/>
</dbReference>
<dbReference type="Pfam" id="PF00931">
    <property type="entry name" value="NB-ARC"/>
    <property type="match status" value="1"/>
</dbReference>
<dbReference type="Gene3D" id="3.40.50.300">
    <property type="entry name" value="P-loop containing nucleotide triphosphate hydrolases"/>
    <property type="match status" value="1"/>
</dbReference>
<dbReference type="Proteomes" id="UP000507222">
    <property type="component" value="Unassembled WGS sequence"/>
</dbReference>
<proteinExistence type="inferred from homology"/>
<evidence type="ECO:0000256" key="4">
    <source>
        <dbReference type="ARBA" id="ARBA00022741"/>
    </source>
</evidence>
<dbReference type="EMBL" id="CAEKDK010000004">
    <property type="protein sequence ID" value="CAB4275972.1"/>
    <property type="molecule type" value="Genomic_DNA"/>
</dbReference>
<keyword evidence="2" id="KW-0433">Leucine-rich repeat</keyword>
<dbReference type="SUPFAM" id="SSF52058">
    <property type="entry name" value="L domain-like"/>
    <property type="match status" value="1"/>
</dbReference>
<keyword evidence="3" id="KW-0677">Repeat</keyword>
<dbReference type="Gene3D" id="1.10.8.430">
    <property type="entry name" value="Helical domain of apoptotic protease-activating factors"/>
    <property type="match status" value="1"/>
</dbReference>
<dbReference type="InterPro" id="IPR002182">
    <property type="entry name" value="NB-ARC"/>
</dbReference>
<dbReference type="SMART" id="SM00382">
    <property type="entry name" value="AAA"/>
    <property type="match status" value="1"/>
</dbReference>
<dbReference type="InterPro" id="IPR032675">
    <property type="entry name" value="LRR_dom_sf"/>
</dbReference>
<evidence type="ECO:0000256" key="2">
    <source>
        <dbReference type="ARBA" id="ARBA00022614"/>
    </source>
</evidence>
<sequence>MDDLEKRRREVQRESEEKVVSKPCKISDWLNKANKFIAETNELKFEDTISGNLCGFPNYYRSQYTAGKNIVDSIKTVNLLNEEGSKLFNAEEYFVVGYIQENTKELVGKTASAFEKIMKFVSEMEVGTICVYGMSGSGKTEVVKQVNNQILKEYKSWASSEDSNDRDGNIAGHFDKVILVTVENIGSTEAAIDALRNEIQKKYQLDHNAGNRANNLDSALRKRRFLIVLDDMRKELSLEHIGIPWLTNNGSKVIIVSKSRPVCRDITFDREVEIELVSDEEALKLFEVEAGIGLSALREDTRATAENMVRECDGLPVAIAVLAQTLKEIMKWDPSDVDVDVDVDAEWNGAFYKLRNSSGLLVKNNRKAFARLLYSYSMLKKEARQCFLYCALYPPGHCIEKKELVEHWFWEGLLSSRERIKGQLIEDTTYAREILDEIKGAYLLEAVSEGGKECIKMRNLVRHMAIHLTKTTPDYDQFLIEAGLKLTDCPLIGRNLSKVERASLMKSQLKALTKKPEFYKLSTLLLQHNPISHFDDDFFRNMPNLKVLNLSHTNISTLPKSASSHLTKLRALLLRGCCNLTSLPSLANSGELLVLDLSDTPITELPHGMKKLNKLIRLDLSRTNVGEFQAEIVHELKNLEELYLMITNDSAGSPWGSDKGASRMWGSEKAASIQELGSLQHLAILHVNFLDAKSFNTYVGSKNHSLSKFKFSVGGSWDEKKLPENSIVFIKSDFLVNKKPILLPEDTAELHVMSNKDLHWLPFSRRRCLDSLKVIDISGCEILVYLFSFKRNVSYNLPNLEKISVRNCQKMEGLISKEDPLPFALCLNKLKVIHISDCKNLGYLFRIKMDSCQSTSNQKKMYSTCFPNLQEICITRRRRMKVDKESKEPNACPTIHPRPTDLVSVDPLELKKYYDFEKKDNPREHIWYFPDLKMQIITSLPSSSNRIKRSRSSDSIEKLAASADDNKELLEPTADNSNNSILQNVGNTVHNVIIKVLLGHIVTATIRSRPAGRQNAGETIPQVQDEEENAIEPNIGIPEHD</sequence>
<dbReference type="Gene3D" id="1.10.10.10">
    <property type="entry name" value="Winged helix-like DNA-binding domain superfamily/Winged helix DNA-binding domain"/>
    <property type="match status" value="1"/>
</dbReference>
<dbReference type="SUPFAM" id="SSF52540">
    <property type="entry name" value="P-loop containing nucleoside triphosphate hydrolases"/>
    <property type="match status" value="1"/>
</dbReference>
<accession>A0A6J5UJ43</accession>
<evidence type="ECO:0000256" key="1">
    <source>
        <dbReference type="ARBA" id="ARBA00008894"/>
    </source>
</evidence>
<evidence type="ECO:0000259" key="8">
    <source>
        <dbReference type="SMART" id="SM00382"/>
    </source>
</evidence>
<dbReference type="PRINTS" id="PR00364">
    <property type="entry name" value="DISEASERSIST"/>
</dbReference>
<name>A0A6J5UJ43_PRUAR</name>
<keyword evidence="5" id="KW-0611">Plant defense</keyword>
<dbReference type="GO" id="GO:0006952">
    <property type="term" value="P:defense response"/>
    <property type="evidence" value="ECO:0007669"/>
    <property type="project" value="UniProtKB-KW"/>
</dbReference>
<evidence type="ECO:0000256" key="3">
    <source>
        <dbReference type="ARBA" id="ARBA00022737"/>
    </source>
</evidence>
<gene>
    <name evidence="9" type="ORF">CURHAP_LOCUS24961</name>
</gene>
<evidence type="ECO:0000313" key="10">
    <source>
        <dbReference type="Proteomes" id="UP000507222"/>
    </source>
</evidence>
<dbReference type="InterPro" id="IPR003593">
    <property type="entry name" value="AAA+_ATPase"/>
</dbReference>
<dbReference type="InterPro" id="IPR003591">
    <property type="entry name" value="Leu-rich_rpt_typical-subtyp"/>
</dbReference>
<dbReference type="Pfam" id="PF13855">
    <property type="entry name" value="LRR_8"/>
    <property type="match status" value="1"/>
</dbReference>
<dbReference type="InterPro" id="IPR027417">
    <property type="entry name" value="P-loop_NTPase"/>
</dbReference>
<evidence type="ECO:0000256" key="5">
    <source>
        <dbReference type="ARBA" id="ARBA00022821"/>
    </source>
</evidence>
<dbReference type="PANTHER" id="PTHR33463:SF209">
    <property type="entry name" value="DISEASE RESISTANCE PROTEIN RPS2-LIKE"/>
    <property type="match status" value="1"/>
</dbReference>
<comment type="similarity">
    <text evidence="1">Belongs to the disease resistance NB-LRR family.</text>
</comment>